<reference evidence="1 2" key="1">
    <citation type="journal article" date="2019" name="Nat. Ecol. Evol.">
        <title>Megaphylogeny resolves global patterns of mushroom evolution.</title>
        <authorList>
            <person name="Varga T."/>
            <person name="Krizsan K."/>
            <person name="Foldi C."/>
            <person name="Dima B."/>
            <person name="Sanchez-Garcia M."/>
            <person name="Sanchez-Ramirez S."/>
            <person name="Szollosi G.J."/>
            <person name="Szarkandi J.G."/>
            <person name="Papp V."/>
            <person name="Albert L."/>
            <person name="Andreopoulos W."/>
            <person name="Angelini C."/>
            <person name="Antonin V."/>
            <person name="Barry K.W."/>
            <person name="Bougher N.L."/>
            <person name="Buchanan P."/>
            <person name="Buyck B."/>
            <person name="Bense V."/>
            <person name="Catcheside P."/>
            <person name="Chovatia M."/>
            <person name="Cooper J."/>
            <person name="Damon W."/>
            <person name="Desjardin D."/>
            <person name="Finy P."/>
            <person name="Geml J."/>
            <person name="Haridas S."/>
            <person name="Hughes K."/>
            <person name="Justo A."/>
            <person name="Karasinski D."/>
            <person name="Kautmanova I."/>
            <person name="Kiss B."/>
            <person name="Kocsube S."/>
            <person name="Kotiranta H."/>
            <person name="LaButti K.M."/>
            <person name="Lechner B.E."/>
            <person name="Liimatainen K."/>
            <person name="Lipzen A."/>
            <person name="Lukacs Z."/>
            <person name="Mihaltcheva S."/>
            <person name="Morgado L.N."/>
            <person name="Niskanen T."/>
            <person name="Noordeloos M.E."/>
            <person name="Ohm R.A."/>
            <person name="Ortiz-Santana B."/>
            <person name="Ovrebo C."/>
            <person name="Racz N."/>
            <person name="Riley R."/>
            <person name="Savchenko A."/>
            <person name="Shiryaev A."/>
            <person name="Soop K."/>
            <person name="Spirin V."/>
            <person name="Szebenyi C."/>
            <person name="Tomsovsky M."/>
            <person name="Tulloss R.E."/>
            <person name="Uehling J."/>
            <person name="Grigoriev I.V."/>
            <person name="Vagvolgyi C."/>
            <person name="Papp T."/>
            <person name="Martin F.M."/>
            <person name="Miettinen O."/>
            <person name="Hibbett D.S."/>
            <person name="Nagy L.G."/>
        </authorList>
    </citation>
    <scope>NUCLEOTIDE SEQUENCE [LARGE SCALE GENOMIC DNA]</scope>
    <source>
        <strain evidence="1 2">CBS 309.79</strain>
    </source>
</reference>
<dbReference type="OrthoDB" id="2107880at2759"/>
<name>A0A5C3Q7R8_9AGAR</name>
<protein>
    <submittedName>
        <fullName evidence="1">Uncharacterized protein</fullName>
    </submittedName>
</protein>
<organism evidence="1 2">
    <name type="scientific">Pterulicium gracile</name>
    <dbReference type="NCBI Taxonomy" id="1884261"/>
    <lineage>
        <taxon>Eukaryota</taxon>
        <taxon>Fungi</taxon>
        <taxon>Dikarya</taxon>
        <taxon>Basidiomycota</taxon>
        <taxon>Agaricomycotina</taxon>
        <taxon>Agaricomycetes</taxon>
        <taxon>Agaricomycetidae</taxon>
        <taxon>Agaricales</taxon>
        <taxon>Pleurotineae</taxon>
        <taxon>Pterulaceae</taxon>
        <taxon>Pterulicium</taxon>
    </lineage>
</organism>
<keyword evidence="2" id="KW-1185">Reference proteome</keyword>
<gene>
    <name evidence="1" type="ORF">BDV98DRAFT_613973</name>
</gene>
<dbReference type="Proteomes" id="UP000305067">
    <property type="component" value="Unassembled WGS sequence"/>
</dbReference>
<proteinExistence type="predicted"/>
<dbReference type="AlphaFoldDB" id="A0A5C3Q7R8"/>
<dbReference type="Pfam" id="PF20180">
    <property type="entry name" value="UQCC2_CBP6"/>
    <property type="match status" value="1"/>
</dbReference>
<sequence length="106" mass="12153">MAANQAQNLAGQLLKVSTAWPKDPFRPNLQLPVFFESLAKHPRLTPASVKASEALLNNRVSAKYPTPETLLRPKSMPMHYDRLLEGYEKSAQGIKRPWYKVFFNIW</sequence>
<accession>A0A5C3Q7R8</accession>
<dbReference type="EMBL" id="ML178844">
    <property type="protein sequence ID" value="TFK97811.1"/>
    <property type="molecule type" value="Genomic_DNA"/>
</dbReference>
<evidence type="ECO:0000313" key="1">
    <source>
        <dbReference type="EMBL" id="TFK97811.1"/>
    </source>
</evidence>
<evidence type="ECO:0000313" key="2">
    <source>
        <dbReference type="Proteomes" id="UP000305067"/>
    </source>
</evidence>